<feature type="compositionally biased region" description="Low complexity" evidence="1">
    <location>
        <begin position="43"/>
        <end position="56"/>
    </location>
</feature>
<feature type="compositionally biased region" description="Polar residues" evidence="1">
    <location>
        <begin position="62"/>
        <end position="71"/>
    </location>
</feature>
<evidence type="ECO:0000313" key="3">
    <source>
        <dbReference type="Proteomes" id="UP000800035"/>
    </source>
</evidence>
<accession>A0A6A5TKE3</accession>
<reference evidence="2" key="1">
    <citation type="journal article" date="2020" name="Stud. Mycol.">
        <title>101 Dothideomycetes genomes: a test case for predicting lifestyles and emergence of pathogens.</title>
        <authorList>
            <person name="Haridas S."/>
            <person name="Albert R."/>
            <person name="Binder M."/>
            <person name="Bloem J."/>
            <person name="Labutti K."/>
            <person name="Salamov A."/>
            <person name="Andreopoulos B."/>
            <person name="Baker S."/>
            <person name="Barry K."/>
            <person name="Bills G."/>
            <person name="Bluhm B."/>
            <person name="Cannon C."/>
            <person name="Castanera R."/>
            <person name="Culley D."/>
            <person name="Daum C."/>
            <person name="Ezra D."/>
            <person name="Gonzalez J."/>
            <person name="Henrissat B."/>
            <person name="Kuo A."/>
            <person name="Liang C."/>
            <person name="Lipzen A."/>
            <person name="Lutzoni F."/>
            <person name="Magnuson J."/>
            <person name="Mondo S."/>
            <person name="Nolan M."/>
            <person name="Ohm R."/>
            <person name="Pangilinan J."/>
            <person name="Park H.-J."/>
            <person name="Ramirez L."/>
            <person name="Alfaro M."/>
            <person name="Sun H."/>
            <person name="Tritt A."/>
            <person name="Yoshinaga Y."/>
            <person name="Zwiers L.-H."/>
            <person name="Turgeon B."/>
            <person name="Goodwin S."/>
            <person name="Spatafora J."/>
            <person name="Crous P."/>
            <person name="Grigoriev I."/>
        </authorList>
    </citation>
    <scope>NUCLEOTIDE SEQUENCE</scope>
    <source>
        <strain evidence="2">CBS 675.92</strain>
    </source>
</reference>
<feature type="compositionally biased region" description="Basic and acidic residues" evidence="1">
    <location>
        <begin position="1"/>
        <end position="10"/>
    </location>
</feature>
<dbReference type="EMBL" id="ML977037">
    <property type="protein sequence ID" value="KAF1949437.1"/>
    <property type="molecule type" value="Genomic_DNA"/>
</dbReference>
<dbReference type="Proteomes" id="UP000800035">
    <property type="component" value="Unassembled WGS sequence"/>
</dbReference>
<name>A0A6A5TKE3_9PLEO</name>
<protein>
    <submittedName>
        <fullName evidence="2">Uncharacterized protein</fullName>
    </submittedName>
</protein>
<feature type="region of interest" description="Disordered" evidence="1">
    <location>
        <begin position="1"/>
        <end position="25"/>
    </location>
</feature>
<evidence type="ECO:0000313" key="2">
    <source>
        <dbReference type="EMBL" id="KAF1949437.1"/>
    </source>
</evidence>
<sequence length="219" mass="23465">MQRPSGDERGCCGGQLNHSTGRSGTLSELIGEVKIVGEASSGTQSSNAAASTMTSSGPATFPYSSSTTSKTAIPDMKDVPQLDGPYDQRRRHSQTVPSAYRAQKPRRHHSQIIQSGTDHQLPAQVFDPSSHQLAPKPQPTVPNSRINIFTDILPYCILEGQLTEDQVINLSDLAGSLKEVMLLALQAREDPHVKGALIQAVGENAANGIVEFFEGEFGV</sequence>
<dbReference type="AlphaFoldDB" id="A0A6A5TKE3"/>
<dbReference type="OrthoDB" id="3791893at2759"/>
<proteinExistence type="predicted"/>
<feature type="compositionally biased region" description="Polar residues" evidence="1">
    <location>
        <begin position="16"/>
        <end position="25"/>
    </location>
</feature>
<keyword evidence="3" id="KW-1185">Reference proteome</keyword>
<organism evidence="2 3">
    <name type="scientific">Byssothecium circinans</name>
    <dbReference type="NCBI Taxonomy" id="147558"/>
    <lineage>
        <taxon>Eukaryota</taxon>
        <taxon>Fungi</taxon>
        <taxon>Dikarya</taxon>
        <taxon>Ascomycota</taxon>
        <taxon>Pezizomycotina</taxon>
        <taxon>Dothideomycetes</taxon>
        <taxon>Pleosporomycetidae</taxon>
        <taxon>Pleosporales</taxon>
        <taxon>Massarineae</taxon>
        <taxon>Massarinaceae</taxon>
        <taxon>Byssothecium</taxon>
    </lineage>
</organism>
<gene>
    <name evidence="2" type="ORF">CC80DRAFT_598892</name>
</gene>
<feature type="region of interest" description="Disordered" evidence="1">
    <location>
        <begin position="38"/>
        <end position="112"/>
    </location>
</feature>
<evidence type="ECO:0000256" key="1">
    <source>
        <dbReference type="SAM" id="MobiDB-lite"/>
    </source>
</evidence>